<feature type="domain" description="E2F/DP family winged-helix DNA-binding" evidence="2">
    <location>
        <begin position="3"/>
        <end position="74"/>
    </location>
</feature>
<dbReference type="InParanoid" id="A0CGG7"/>
<dbReference type="KEGG" id="ptm:GSPATT00007324001"/>
<accession>A0CGG7</accession>
<dbReference type="SUPFAM" id="SSF46785">
    <property type="entry name" value="Winged helix' DNA-binding domain"/>
    <property type="match status" value="1"/>
</dbReference>
<keyword evidence="1" id="KW-0804">Transcription</keyword>
<evidence type="ECO:0000256" key="1">
    <source>
        <dbReference type="RuleBase" id="RU003796"/>
    </source>
</evidence>
<evidence type="ECO:0000259" key="2">
    <source>
        <dbReference type="SMART" id="SM01372"/>
    </source>
</evidence>
<dbReference type="GeneID" id="5023066"/>
<name>A0CGG7_PARTE</name>
<dbReference type="PANTHER" id="PTHR12548">
    <property type="entry name" value="TRANSCRIPTION FACTOR DP"/>
    <property type="match status" value="1"/>
</dbReference>
<dbReference type="Gene3D" id="1.10.10.10">
    <property type="entry name" value="Winged helix-like DNA-binding domain superfamily/Winged helix DNA-binding domain"/>
    <property type="match status" value="1"/>
</dbReference>
<dbReference type="InterPro" id="IPR036388">
    <property type="entry name" value="WH-like_DNA-bd_sf"/>
</dbReference>
<evidence type="ECO:0000313" key="3">
    <source>
        <dbReference type="EMBL" id="CAK69884.1"/>
    </source>
</evidence>
<reference evidence="3 4" key="1">
    <citation type="journal article" date="2006" name="Nature">
        <title>Global trends of whole-genome duplications revealed by the ciliate Paramecium tetraurelia.</title>
        <authorList>
            <consortium name="Genoscope"/>
            <person name="Aury J.-M."/>
            <person name="Jaillon O."/>
            <person name="Duret L."/>
            <person name="Noel B."/>
            <person name="Jubin C."/>
            <person name="Porcel B.M."/>
            <person name="Segurens B."/>
            <person name="Daubin V."/>
            <person name="Anthouard V."/>
            <person name="Aiach N."/>
            <person name="Arnaiz O."/>
            <person name="Billaut A."/>
            <person name="Beisson J."/>
            <person name="Blanc I."/>
            <person name="Bouhouche K."/>
            <person name="Camara F."/>
            <person name="Duharcourt S."/>
            <person name="Guigo R."/>
            <person name="Gogendeau D."/>
            <person name="Katinka M."/>
            <person name="Keller A.-M."/>
            <person name="Kissmehl R."/>
            <person name="Klotz C."/>
            <person name="Koll F."/>
            <person name="Le Moue A."/>
            <person name="Lepere C."/>
            <person name="Malinsky S."/>
            <person name="Nowacki M."/>
            <person name="Nowak J.K."/>
            <person name="Plattner H."/>
            <person name="Poulain J."/>
            <person name="Ruiz F."/>
            <person name="Serrano V."/>
            <person name="Zagulski M."/>
            <person name="Dessen P."/>
            <person name="Betermier M."/>
            <person name="Weissenbach J."/>
            <person name="Scarpelli C."/>
            <person name="Schachter V."/>
            <person name="Sperling L."/>
            <person name="Meyer E."/>
            <person name="Cohen J."/>
            <person name="Wincker P."/>
        </authorList>
    </citation>
    <scope>NUCLEOTIDE SEQUENCE [LARGE SCALE GENOMIC DNA]</scope>
    <source>
        <strain evidence="3 4">Stock d4-2</strain>
    </source>
</reference>
<dbReference type="AlphaFoldDB" id="A0CGG7"/>
<keyword evidence="1" id="KW-0238">DNA-binding</keyword>
<keyword evidence="1" id="KW-0539">Nucleus</keyword>
<dbReference type="InterPro" id="IPR036390">
    <property type="entry name" value="WH_DNA-bd_sf"/>
</dbReference>
<dbReference type="GO" id="GO:0003677">
    <property type="term" value="F:DNA binding"/>
    <property type="evidence" value="ECO:0007669"/>
    <property type="project" value="UniProtKB-KW"/>
</dbReference>
<dbReference type="GO" id="GO:0005634">
    <property type="term" value="C:nucleus"/>
    <property type="evidence" value="ECO:0007669"/>
    <property type="project" value="UniProtKB-SubCell"/>
</dbReference>
<dbReference type="GO" id="GO:0006355">
    <property type="term" value="P:regulation of DNA-templated transcription"/>
    <property type="evidence" value="ECO:0007669"/>
    <property type="project" value="InterPro"/>
</dbReference>
<dbReference type="Pfam" id="PF02319">
    <property type="entry name" value="WHD_E2F_TDP"/>
    <property type="match status" value="1"/>
</dbReference>
<sequence>MELKSTTYKDVAQRLIQDLGQDGQLLDLDNAQILIELVPKDEQNIKRRVYDALNVMIASKVLKKEGKKVISDRQRKTKARINETDYQNEELVTN</sequence>
<comment type="similarity">
    <text evidence="1">Belongs to the E2F/DP family.</text>
</comment>
<proteinExistence type="inferred from homology"/>
<comment type="subcellular location">
    <subcellularLocation>
        <location evidence="1">Nucleus</location>
    </subcellularLocation>
</comment>
<keyword evidence="4" id="KW-1185">Reference proteome</keyword>
<dbReference type="OrthoDB" id="552115at2759"/>
<dbReference type="InterPro" id="IPR015648">
    <property type="entry name" value="Transcrpt_fac_DP"/>
</dbReference>
<evidence type="ECO:0000313" key="4">
    <source>
        <dbReference type="Proteomes" id="UP000000600"/>
    </source>
</evidence>
<organism evidence="3 4">
    <name type="scientific">Paramecium tetraurelia</name>
    <dbReference type="NCBI Taxonomy" id="5888"/>
    <lineage>
        <taxon>Eukaryota</taxon>
        <taxon>Sar</taxon>
        <taxon>Alveolata</taxon>
        <taxon>Ciliophora</taxon>
        <taxon>Intramacronucleata</taxon>
        <taxon>Oligohymenophorea</taxon>
        <taxon>Peniculida</taxon>
        <taxon>Parameciidae</taxon>
        <taxon>Paramecium</taxon>
    </lineage>
</organism>
<dbReference type="STRING" id="5888.A0CGG7"/>
<dbReference type="RefSeq" id="XP_001437281.1">
    <property type="nucleotide sequence ID" value="XM_001437244.1"/>
</dbReference>
<dbReference type="SMART" id="SM01372">
    <property type="entry name" value="E2F_TDP"/>
    <property type="match status" value="1"/>
</dbReference>
<dbReference type="GO" id="GO:0051726">
    <property type="term" value="P:regulation of cell cycle"/>
    <property type="evidence" value="ECO:0007669"/>
    <property type="project" value="InterPro"/>
</dbReference>
<gene>
    <name evidence="3" type="ORF">GSPATT00007324001</name>
</gene>
<dbReference type="PANTHER" id="PTHR12548:SF9">
    <property type="entry name" value="TRANSCRIPTION FACTOR DP"/>
    <property type="match status" value="1"/>
</dbReference>
<dbReference type="InterPro" id="IPR003316">
    <property type="entry name" value="E2F_WHTH_DNA-bd_dom"/>
</dbReference>
<dbReference type="GO" id="GO:0005667">
    <property type="term" value="C:transcription regulator complex"/>
    <property type="evidence" value="ECO:0007669"/>
    <property type="project" value="InterPro"/>
</dbReference>
<keyword evidence="1" id="KW-0805">Transcription regulation</keyword>
<protein>
    <recommendedName>
        <fullName evidence="2">E2F/DP family winged-helix DNA-binding domain-containing protein</fullName>
    </recommendedName>
</protein>
<dbReference type="Proteomes" id="UP000000600">
    <property type="component" value="Unassembled WGS sequence"/>
</dbReference>
<dbReference type="HOGENOM" id="CLU_2390748_0_0_1"/>
<dbReference type="EMBL" id="CT868074">
    <property type="protein sequence ID" value="CAK69884.1"/>
    <property type="molecule type" value="Genomic_DNA"/>
</dbReference>